<dbReference type="SUPFAM" id="SSF53448">
    <property type="entry name" value="Nucleotide-diphospho-sugar transferases"/>
    <property type="match status" value="2"/>
</dbReference>
<proteinExistence type="inferred from homology"/>
<evidence type="ECO:0000313" key="9">
    <source>
        <dbReference type="Proteomes" id="UP000823941"/>
    </source>
</evidence>
<keyword evidence="5" id="KW-0328">Glycosyltransferase</keyword>
<reference evidence="8 9" key="1">
    <citation type="submission" date="2021-06" db="EMBL/GenBank/DDBJ databases">
        <title>A haploid diamondback moth (Plutella xylostella L.) genome assembly resolves 31 chromosomes and identifies a diamide resistance mutation.</title>
        <authorList>
            <person name="Ward C.M."/>
            <person name="Perry K.D."/>
            <person name="Baker G."/>
            <person name="Powis K."/>
            <person name="Heckel D.G."/>
            <person name="Baxter S.W."/>
        </authorList>
    </citation>
    <scope>NUCLEOTIDE SEQUENCE [LARGE SCALE GENOMIC DNA]</scope>
    <source>
        <strain evidence="8 9">LV</strain>
        <tissue evidence="8">Single pupa</tissue>
    </source>
</reference>
<dbReference type="InterPro" id="IPR000772">
    <property type="entry name" value="Ricin_B_lectin"/>
</dbReference>
<feature type="compositionally biased region" description="Basic and acidic residues" evidence="6">
    <location>
        <begin position="803"/>
        <end position="814"/>
    </location>
</feature>
<comment type="pathway">
    <text evidence="5">Protein modification; protein glycosylation.</text>
</comment>
<dbReference type="SMART" id="SM00458">
    <property type="entry name" value="RICIN"/>
    <property type="match status" value="1"/>
</dbReference>
<dbReference type="InterPro" id="IPR035992">
    <property type="entry name" value="Ricin_B-like_lectins"/>
</dbReference>
<keyword evidence="2 5" id="KW-0430">Lectin</keyword>
<keyword evidence="5" id="KW-0808">Transferase</keyword>
<comment type="caution">
    <text evidence="8">The sequence shown here is derived from an EMBL/GenBank/DDBJ whole genome shotgun (WGS) entry which is preliminary data.</text>
</comment>
<name>A0ABQ7R5H9_PLUXY</name>
<accession>A0ABQ7R5H9</accession>
<dbReference type="PANTHER" id="PTHR11675:SF43">
    <property type="entry name" value="POLYPEPTIDE N-ACETYLGALACTOSAMINYLTRANSFERASE 1"/>
    <property type="match status" value="1"/>
</dbReference>
<feature type="compositionally biased region" description="Basic residues" evidence="6">
    <location>
        <begin position="841"/>
        <end position="856"/>
    </location>
</feature>
<dbReference type="Pfam" id="PF00652">
    <property type="entry name" value="Ricin_B_lectin"/>
    <property type="match status" value="1"/>
</dbReference>
<sequence>MISKKKCAHTLKAATIVLMIVTFLSFLENKFGGKRVAVAIPSTLTEEETFEELIRRDEERLVPGLGAGGEPAELGGRDKQYGEASEKKYAMNVFLSNKIPYNRTLNDHRNPACQRVVYDAELPSVSVIVVFHNEPYSVVVRTLWSILTTTRRSNPWFKQANYINSKTGKPMTLGYPGQSPDSEFVYLKEIILVDDNSTLAELKGKLSHYIRTRLPPGIVKVLRLPERNPPRNVKNVAAEMAVGDSLIFFDGGFELVADWLRPLLQRVKESPHSLVAPVVMPIDPVTMGLRNMTEMEVGGFDFQGNFNWIPVSEREKKRRGSDIAPTWSPTMAGGLFAMLRAYFWQLGGYDEQMQGWGGENLELSFRVWMCGGTLETLPCSRVGHVFRAFHPYGLPAAADTHGVNSARMAEVWMDDYKELLYLYRYDLRNNPVIGDVTHRKVLREKLQCKSFQWYLDTVYPDKFVPVRNVIAFGRLRNPISNHCVDTMGREAGAAAGLYHCHGAVQHPQAWSLTERGELRNEQHCLLPLQSSKSKRPRVVLARCRGSGGDVPKQFRWQVLPTNEVQHSATRLCLDATHHATGALVLAPCIGGGVTEFHFDVRQGEELKGKLFQSPDQLAAIERIRGRHRSIRSLLSTENKTSEEQNEPDSLEDTRRKAAVRTQKKKKKPAARTQKSSKRTKTKNKFLMTVVRSNSTHATHLELTASCSHRRLLPNDSLVRDIVAALNAKDIKVINNGRLFEKGSISDLPRDVDPLTLRKRKRAGREGKGRGKVKTESLVQRIHPEATTTRIHKKRPRHKRINKIKTEGKGDDNVGKTKTRYSVISVRKEKHPESTGVDAKRTKNSKTKKPKGKRGKAKEKVTPTQPVHSEQNVSEMDQWPSETGDTRRRGATAGDVTQDDNTAPEPPVSLKLKSNITLNLPPAPRARDVFSSILSALTSDTATLSPALDESDSGDASEPAR</sequence>
<evidence type="ECO:0000256" key="6">
    <source>
        <dbReference type="SAM" id="MobiDB-lite"/>
    </source>
</evidence>
<comment type="subcellular location">
    <subcellularLocation>
        <location evidence="1 5">Golgi apparatus membrane</location>
        <topology evidence="1 5">Single-pass type II membrane protein</topology>
    </subcellularLocation>
</comment>
<evidence type="ECO:0000256" key="3">
    <source>
        <dbReference type="ARBA" id="ARBA00023034"/>
    </source>
</evidence>
<dbReference type="InterPro" id="IPR001173">
    <property type="entry name" value="Glyco_trans_2-like"/>
</dbReference>
<protein>
    <recommendedName>
        <fullName evidence="5">Polypeptide N-acetylgalactosaminyltransferase</fullName>
        <ecNumber evidence="5">2.4.1.-</ecNumber>
    </recommendedName>
    <alternativeName>
        <fullName evidence="5">Protein-UDP acetylgalactosaminyltransferase</fullName>
    </alternativeName>
</protein>
<evidence type="ECO:0000256" key="5">
    <source>
        <dbReference type="RuleBase" id="RU361242"/>
    </source>
</evidence>
<feature type="region of interest" description="Disordered" evidence="6">
    <location>
        <begin position="938"/>
        <end position="960"/>
    </location>
</feature>
<dbReference type="Pfam" id="PF00535">
    <property type="entry name" value="Glycos_transf_2"/>
    <property type="match status" value="1"/>
</dbReference>
<keyword evidence="5" id="KW-1133">Transmembrane helix</keyword>
<dbReference type="Proteomes" id="UP000823941">
    <property type="component" value="Chromosome 2"/>
</dbReference>
<feature type="compositionally biased region" description="Basic residues" evidence="6">
    <location>
        <begin position="789"/>
        <end position="802"/>
    </location>
</feature>
<keyword evidence="9" id="KW-1185">Reference proteome</keyword>
<feature type="transmembrane region" description="Helical" evidence="5">
    <location>
        <begin position="7"/>
        <end position="27"/>
    </location>
</feature>
<evidence type="ECO:0000256" key="1">
    <source>
        <dbReference type="ARBA" id="ARBA00004323"/>
    </source>
</evidence>
<comment type="similarity">
    <text evidence="5">Belongs to the glycosyltransferase 2 family. GalNAc-T subfamily.</text>
</comment>
<feature type="region of interest" description="Disordered" evidence="6">
    <location>
        <begin position="631"/>
        <end position="683"/>
    </location>
</feature>
<keyword evidence="5" id="KW-0472">Membrane</keyword>
<feature type="compositionally biased region" description="Polar residues" evidence="6">
    <location>
        <begin position="861"/>
        <end position="882"/>
    </location>
</feature>
<comment type="cofactor">
    <cofactor evidence="5">
        <name>Mn(2+)</name>
        <dbReference type="ChEBI" id="CHEBI:29035"/>
    </cofactor>
</comment>
<evidence type="ECO:0000313" key="8">
    <source>
        <dbReference type="EMBL" id="KAG7312561.1"/>
    </source>
</evidence>
<dbReference type="EC" id="2.4.1.-" evidence="5"/>
<dbReference type="Gene3D" id="3.90.550.10">
    <property type="entry name" value="Spore Coat Polysaccharide Biosynthesis Protein SpsA, Chain A"/>
    <property type="match status" value="2"/>
</dbReference>
<keyword evidence="5" id="KW-0812">Transmembrane</keyword>
<dbReference type="PROSITE" id="PS50231">
    <property type="entry name" value="RICIN_B_LECTIN"/>
    <property type="match status" value="1"/>
</dbReference>
<feature type="compositionally biased region" description="Basic and acidic residues" evidence="6">
    <location>
        <begin position="825"/>
        <end position="840"/>
    </location>
</feature>
<dbReference type="SUPFAM" id="SSF50370">
    <property type="entry name" value="Ricin B-like lectins"/>
    <property type="match status" value="1"/>
</dbReference>
<evidence type="ECO:0000256" key="4">
    <source>
        <dbReference type="ARBA" id="ARBA00023157"/>
    </source>
</evidence>
<keyword evidence="3 5" id="KW-0333">Golgi apparatus</keyword>
<evidence type="ECO:0000259" key="7">
    <source>
        <dbReference type="SMART" id="SM00458"/>
    </source>
</evidence>
<feature type="compositionally biased region" description="Basic residues" evidence="6">
    <location>
        <begin position="656"/>
        <end position="683"/>
    </location>
</feature>
<evidence type="ECO:0000256" key="2">
    <source>
        <dbReference type="ARBA" id="ARBA00022734"/>
    </source>
</evidence>
<gene>
    <name evidence="8" type="ORF">JYU34_000859</name>
</gene>
<organism evidence="8 9">
    <name type="scientific">Plutella xylostella</name>
    <name type="common">Diamondback moth</name>
    <name type="synonym">Plutella maculipennis</name>
    <dbReference type="NCBI Taxonomy" id="51655"/>
    <lineage>
        <taxon>Eukaryota</taxon>
        <taxon>Metazoa</taxon>
        <taxon>Ecdysozoa</taxon>
        <taxon>Arthropoda</taxon>
        <taxon>Hexapoda</taxon>
        <taxon>Insecta</taxon>
        <taxon>Pterygota</taxon>
        <taxon>Neoptera</taxon>
        <taxon>Endopterygota</taxon>
        <taxon>Lepidoptera</taxon>
        <taxon>Glossata</taxon>
        <taxon>Ditrysia</taxon>
        <taxon>Yponomeutoidea</taxon>
        <taxon>Plutellidae</taxon>
        <taxon>Plutella</taxon>
    </lineage>
</organism>
<keyword evidence="5" id="KW-0464">Manganese</keyword>
<feature type="domain" description="Ricin B lectin" evidence="7">
    <location>
        <begin position="467"/>
        <end position="595"/>
    </location>
</feature>
<keyword evidence="4 5" id="KW-1015">Disulfide bond</keyword>
<dbReference type="EMBL" id="JAHIBW010000002">
    <property type="protein sequence ID" value="KAG7312561.1"/>
    <property type="molecule type" value="Genomic_DNA"/>
</dbReference>
<dbReference type="Gene3D" id="2.80.10.50">
    <property type="match status" value="1"/>
</dbReference>
<dbReference type="PANTHER" id="PTHR11675">
    <property type="entry name" value="N-ACETYLGALACTOSAMINYLTRANSFERASE"/>
    <property type="match status" value="1"/>
</dbReference>
<dbReference type="InterPro" id="IPR029044">
    <property type="entry name" value="Nucleotide-diphossugar_trans"/>
</dbReference>
<feature type="region of interest" description="Disordered" evidence="6">
    <location>
        <begin position="788"/>
        <end position="909"/>
    </location>
</feature>